<accession>A0A0V1CD81</accession>
<proteinExistence type="predicted"/>
<evidence type="ECO:0000313" key="2">
    <source>
        <dbReference type="Proteomes" id="UP000054653"/>
    </source>
</evidence>
<protein>
    <submittedName>
        <fullName evidence="1">Uncharacterized protein</fullName>
    </submittedName>
</protein>
<sequence>MANRFQSYLSCTAHPNNGNSLASVIRSIFPSTARRYVKKPLTSISAFTTLHSPIRGTMQATCVR</sequence>
<dbReference type="AlphaFoldDB" id="A0A0V1CD81"/>
<dbReference type="Proteomes" id="UP000054653">
    <property type="component" value="Unassembled WGS sequence"/>
</dbReference>
<gene>
    <name evidence="1" type="ORF">T03_3247</name>
</gene>
<keyword evidence="2" id="KW-1185">Reference proteome</keyword>
<name>A0A0V1CD81_TRIBR</name>
<comment type="caution">
    <text evidence="1">The sequence shown here is derived from an EMBL/GenBank/DDBJ whole genome shotgun (WGS) entry which is preliminary data.</text>
</comment>
<reference evidence="1 2" key="1">
    <citation type="submission" date="2015-01" db="EMBL/GenBank/DDBJ databases">
        <title>Evolution of Trichinella species and genotypes.</title>
        <authorList>
            <person name="Korhonen P.K."/>
            <person name="Edoardo P."/>
            <person name="Giuseppe L.R."/>
            <person name="Gasser R.B."/>
        </authorList>
    </citation>
    <scope>NUCLEOTIDE SEQUENCE [LARGE SCALE GENOMIC DNA]</scope>
    <source>
        <strain evidence="1">ISS120</strain>
    </source>
</reference>
<dbReference type="EMBL" id="JYDI01000249">
    <property type="protein sequence ID" value="KRY47263.1"/>
    <property type="molecule type" value="Genomic_DNA"/>
</dbReference>
<evidence type="ECO:0000313" key="1">
    <source>
        <dbReference type="EMBL" id="KRY47263.1"/>
    </source>
</evidence>
<organism evidence="1 2">
    <name type="scientific">Trichinella britovi</name>
    <name type="common">Parasitic roundworm</name>
    <dbReference type="NCBI Taxonomy" id="45882"/>
    <lineage>
        <taxon>Eukaryota</taxon>
        <taxon>Metazoa</taxon>
        <taxon>Ecdysozoa</taxon>
        <taxon>Nematoda</taxon>
        <taxon>Enoplea</taxon>
        <taxon>Dorylaimia</taxon>
        <taxon>Trichinellida</taxon>
        <taxon>Trichinellidae</taxon>
        <taxon>Trichinella</taxon>
    </lineage>
</organism>